<comment type="caution">
    <text evidence="2">The sequence shown here is derived from an EMBL/GenBank/DDBJ whole genome shotgun (WGS) entry which is preliminary data.</text>
</comment>
<proteinExistence type="predicted"/>
<feature type="region of interest" description="Disordered" evidence="1">
    <location>
        <begin position="28"/>
        <end position="49"/>
    </location>
</feature>
<keyword evidence="3" id="KW-1185">Reference proteome</keyword>
<evidence type="ECO:0000256" key="1">
    <source>
        <dbReference type="SAM" id="MobiDB-lite"/>
    </source>
</evidence>
<dbReference type="EMBL" id="BMAW01077773">
    <property type="protein sequence ID" value="GFU07976.1"/>
    <property type="molecule type" value="Genomic_DNA"/>
</dbReference>
<protein>
    <submittedName>
        <fullName evidence="2">Uncharacterized protein</fullName>
    </submittedName>
</protein>
<sequence>MTETVHPSWPSRYTRRVKGGRLITSRATQGGGEEELAISTPKGYANGGERERKPVFFQVYVMTVSGHIKRQDQGQKIT</sequence>
<organism evidence="2 3">
    <name type="scientific">Nephila pilipes</name>
    <name type="common">Giant wood spider</name>
    <name type="synonym">Nephila maculata</name>
    <dbReference type="NCBI Taxonomy" id="299642"/>
    <lineage>
        <taxon>Eukaryota</taxon>
        <taxon>Metazoa</taxon>
        <taxon>Ecdysozoa</taxon>
        <taxon>Arthropoda</taxon>
        <taxon>Chelicerata</taxon>
        <taxon>Arachnida</taxon>
        <taxon>Araneae</taxon>
        <taxon>Araneomorphae</taxon>
        <taxon>Entelegynae</taxon>
        <taxon>Araneoidea</taxon>
        <taxon>Nephilidae</taxon>
        <taxon>Nephila</taxon>
    </lineage>
</organism>
<name>A0A8X6Q5S5_NEPPI</name>
<dbReference type="AlphaFoldDB" id="A0A8X6Q5S5"/>
<evidence type="ECO:0000313" key="3">
    <source>
        <dbReference type="Proteomes" id="UP000887013"/>
    </source>
</evidence>
<dbReference type="Proteomes" id="UP000887013">
    <property type="component" value="Unassembled WGS sequence"/>
</dbReference>
<gene>
    <name evidence="2" type="ORF">NPIL_595691</name>
</gene>
<accession>A0A8X6Q5S5</accession>
<evidence type="ECO:0000313" key="2">
    <source>
        <dbReference type="EMBL" id="GFU07976.1"/>
    </source>
</evidence>
<reference evidence="2" key="1">
    <citation type="submission" date="2020-08" db="EMBL/GenBank/DDBJ databases">
        <title>Multicomponent nature underlies the extraordinary mechanical properties of spider dragline silk.</title>
        <authorList>
            <person name="Kono N."/>
            <person name="Nakamura H."/>
            <person name="Mori M."/>
            <person name="Yoshida Y."/>
            <person name="Ohtoshi R."/>
            <person name="Malay A.D."/>
            <person name="Moran D.A.P."/>
            <person name="Tomita M."/>
            <person name="Numata K."/>
            <person name="Arakawa K."/>
        </authorList>
    </citation>
    <scope>NUCLEOTIDE SEQUENCE</scope>
</reference>